<keyword evidence="2" id="KW-0808">Transferase</keyword>
<dbReference type="EMBL" id="FNNG01000002">
    <property type="protein sequence ID" value="SDW49418.1"/>
    <property type="molecule type" value="Genomic_DNA"/>
</dbReference>
<dbReference type="InterPro" id="IPR018709">
    <property type="entry name" value="CoA_activase_DUF2229"/>
</dbReference>
<evidence type="ECO:0000259" key="1">
    <source>
        <dbReference type="Pfam" id="PF09989"/>
    </source>
</evidence>
<dbReference type="OrthoDB" id="9780120at2"/>
<evidence type="ECO:0000313" key="3">
    <source>
        <dbReference type="Proteomes" id="UP000198828"/>
    </source>
</evidence>
<organism evidence="2 3">
    <name type="scientific">Tepidimicrobium xylanilyticum</name>
    <dbReference type="NCBI Taxonomy" id="1123352"/>
    <lineage>
        <taxon>Bacteria</taxon>
        <taxon>Bacillati</taxon>
        <taxon>Bacillota</taxon>
        <taxon>Tissierellia</taxon>
        <taxon>Tissierellales</taxon>
        <taxon>Tepidimicrobiaceae</taxon>
        <taxon>Tepidimicrobium</taxon>
    </lineage>
</organism>
<dbReference type="RefSeq" id="WP_093751185.1">
    <property type="nucleotide sequence ID" value="NZ_BSYN01000014.1"/>
</dbReference>
<dbReference type="InterPro" id="IPR051805">
    <property type="entry name" value="Dehydratase_Activator_Redct"/>
</dbReference>
<dbReference type="Proteomes" id="UP000198828">
    <property type="component" value="Unassembled WGS sequence"/>
</dbReference>
<feature type="domain" description="DUF2229" evidence="1">
    <location>
        <begin position="4"/>
        <end position="225"/>
    </location>
</feature>
<evidence type="ECO:0000313" key="2">
    <source>
        <dbReference type="EMBL" id="SDW49418.1"/>
    </source>
</evidence>
<dbReference type="GO" id="GO:0016301">
    <property type="term" value="F:kinase activity"/>
    <property type="evidence" value="ECO:0007669"/>
    <property type="project" value="UniProtKB-KW"/>
</dbReference>
<reference evidence="2 3" key="1">
    <citation type="submission" date="2016-10" db="EMBL/GenBank/DDBJ databases">
        <authorList>
            <person name="de Groot N.N."/>
        </authorList>
    </citation>
    <scope>NUCLEOTIDE SEQUENCE [LARGE SCALE GENOMIC DNA]</scope>
    <source>
        <strain evidence="2 3">DSM 23310</strain>
    </source>
</reference>
<dbReference type="PANTHER" id="PTHR32329">
    <property type="entry name" value="BIFUNCTIONAL PROTEIN [INCLUDES 2-HYDROXYACYL-COA DEHYDRATASE (N-TER) AND ITS ACTIVATOR DOMAIN (C_TERM)-RELATED"/>
    <property type="match status" value="1"/>
</dbReference>
<dbReference type="PANTHER" id="PTHR32329:SF2">
    <property type="entry name" value="BIFUNCTIONAL PROTEIN [INCLUDES 2-HYDROXYACYL-COA DEHYDRATASE (N-TER) AND ITS ACTIVATOR DOMAIN (C_TERM)"/>
    <property type="match status" value="1"/>
</dbReference>
<dbReference type="Pfam" id="PF09989">
    <property type="entry name" value="DUF2229"/>
    <property type="match status" value="1"/>
</dbReference>
<dbReference type="Gene3D" id="3.40.50.11900">
    <property type="match status" value="1"/>
</dbReference>
<keyword evidence="3" id="KW-1185">Reference proteome</keyword>
<protein>
    <submittedName>
        <fullName evidence="2">Predicted nucleotide-binding protein, sugar kinase/HSP70/actin superfamily</fullName>
    </submittedName>
</protein>
<dbReference type="AlphaFoldDB" id="A0A1H2U0B6"/>
<gene>
    <name evidence="2" type="ORF">SAMN05660923_00852</name>
</gene>
<proteinExistence type="predicted"/>
<sequence>MQLKIGIPRGMFYYDYFLLWKEFFNNLGAEVIISPRTNKAILNRGIHACVDEACLPVKIFHGHVDYLKGKVDYIFIPKIISLYKREYCCPKHLGLPDMVRYSLDGLPEIIDTEVNLIKSNGSLKKSVLKTGRYFTNNSRKILKAFDKAYNQFEEYRKLMRQGIIPINSVGFLDTFHFNITEKKEFYKRKILILGHSYNVYDEYTNMNLVRKLNMRNIKVITTEMIDDEIARHYASKLPKRMFWTHGQRIVGGAFHLIDTKSIDGIVYVSAFGCGLDSVLMDLVERKARENHVPYTLLTIDEHTGEAGMNTRIEAFIDMLEWRDKNETNFSTHG</sequence>
<accession>A0A1H2U0B6</accession>
<keyword evidence="2" id="KW-0418">Kinase</keyword>
<name>A0A1H2U0B6_9FIRM</name>